<evidence type="ECO:0008006" key="3">
    <source>
        <dbReference type="Google" id="ProtNLM"/>
    </source>
</evidence>
<gene>
    <name evidence="1" type="ORF">SVUK_LOCUS8285</name>
</gene>
<dbReference type="EMBL" id="UYYB01029856">
    <property type="protein sequence ID" value="VDM73287.1"/>
    <property type="molecule type" value="Genomic_DNA"/>
</dbReference>
<dbReference type="Proteomes" id="UP000270094">
    <property type="component" value="Unassembled WGS sequence"/>
</dbReference>
<sequence>MDTSVVSGHVAHHFFFTKIPHYNLLDATEAIKKVYFYKVLEPLKGTPYGYKSETNYDFFFRYLWSNVKLDYLINKSKGVLQYRIGVEKATKKA</sequence>
<proteinExistence type="predicted"/>
<name>A0A3P7JAU4_STRVU</name>
<accession>A0A3P7JAU4</accession>
<evidence type="ECO:0000313" key="1">
    <source>
        <dbReference type="EMBL" id="VDM73287.1"/>
    </source>
</evidence>
<dbReference type="AlphaFoldDB" id="A0A3P7JAU4"/>
<organism evidence="1 2">
    <name type="scientific">Strongylus vulgaris</name>
    <name type="common">Blood worm</name>
    <dbReference type="NCBI Taxonomy" id="40348"/>
    <lineage>
        <taxon>Eukaryota</taxon>
        <taxon>Metazoa</taxon>
        <taxon>Ecdysozoa</taxon>
        <taxon>Nematoda</taxon>
        <taxon>Chromadorea</taxon>
        <taxon>Rhabditida</taxon>
        <taxon>Rhabditina</taxon>
        <taxon>Rhabditomorpha</taxon>
        <taxon>Strongyloidea</taxon>
        <taxon>Strongylidae</taxon>
        <taxon>Strongylus</taxon>
    </lineage>
</organism>
<protein>
    <recommendedName>
        <fullName evidence="3">Fatty acid desaturase domain-containing protein</fullName>
    </recommendedName>
</protein>
<dbReference type="OrthoDB" id="1461976at2759"/>
<keyword evidence="2" id="KW-1185">Reference proteome</keyword>
<evidence type="ECO:0000313" key="2">
    <source>
        <dbReference type="Proteomes" id="UP000270094"/>
    </source>
</evidence>
<reference evidence="1 2" key="1">
    <citation type="submission" date="2018-11" db="EMBL/GenBank/DDBJ databases">
        <authorList>
            <consortium name="Pathogen Informatics"/>
        </authorList>
    </citation>
    <scope>NUCLEOTIDE SEQUENCE [LARGE SCALE GENOMIC DNA]</scope>
</reference>